<evidence type="ECO:0000256" key="1">
    <source>
        <dbReference type="SAM" id="SignalP"/>
    </source>
</evidence>
<feature type="signal peptide" evidence="1">
    <location>
        <begin position="1"/>
        <end position="18"/>
    </location>
</feature>
<evidence type="ECO:0000313" key="2">
    <source>
        <dbReference type="EMBL" id="PLW81479.1"/>
    </source>
</evidence>
<comment type="caution">
    <text evidence="2">The sequence shown here is derived from an EMBL/GenBank/DDBJ whole genome shotgun (WGS) entry which is preliminary data.</text>
</comment>
<feature type="chain" id="PRO_5014788658" evidence="1">
    <location>
        <begin position="19"/>
        <end position="178"/>
    </location>
</feature>
<protein>
    <submittedName>
        <fullName evidence="2">Uncharacterized protein</fullName>
    </submittedName>
</protein>
<reference evidence="3" key="1">
    <citation type="submission" date="2017-11" db="EMBL/GenBank/DDBJ databases">
        <title>The draft genome sequence of Chromatocurvus sp. F02.</title>
        <authorList>
            <person name="Du Z.-J."/>
            <person name="Chang Y.-Q."/>
        </authorList>
    </citation>
    <scope>NUCLEOTIDE SEQUENCE [LARGE SCALE GENOMIC DNA]</scope>
    <source>
        <strain evidence="3">F02</strain>
    </source>
</reference>
<organism evidence="2 3">
    <name type="scientific">Kineobactrum sediminis</name>
    <dbReference type="NCBI Taxonomy" id="1905677"/>
    <lineage>
        <taxon>Bacteria</taxon>
        <taxon>Pseudomonadati</taxon>
        <taxon>Pseudomonadota</taxon>
        <taxon>Gammaproteobacteria</taxon>
        <taxon>Cellvibrionales</taxon>
        <taxon>Halieaceae</taxon>
        <taxon>Kineobactrum</taxon>
    </lineage>
</organism>
<dbReference type="AlphaFoldDB" id="A0A2N5XZF5"/>
<keyword evidence="1" id="KW-0732">Signal</keyword>
<keyword evidence="3" id="KW-1185">Reference proteome</keyword>
<gene>
    <name evidence="2" type="ORF">CWI75_15785</name>
</gene>
<sequence length="178" mass="19636">MKHCSRLVLLILTTCLLAACTVSSRQGSALLQAFQADDDALQAYRWQARLGGYSTNLLAVRHGGDTLFSNQQGDLLVFDGWTISRVVELGPLDREIDIHGHEGARIISSGARAVTHQCQPWQSQPLEDGGKRFIQDCEGREPYRNRIDINAGGGIVRVEQVINDRGQFIVLLGPNQAR</sequence>
<dbReference type="RefSeq" id="WP_101522486.1">
    <property type="nucleotide sequence ID" value="NZ_PKLZ01000013.1"/>
</dbReference>
<name>A0A2N5XZF5_9GAMM</name>
<dbReference type="PROSITE" id="PS51257">
    <property type="entry name" value="PROKAR_LIPOPROTEIN"/>
    <property type="match status" value="1"/>
</dbReference>
<dbReference type="EMBL" id="PKLZ01000013">
    <property type="protein sequence ID" value="PLW81479.1"/>
    <property type="molecule type" value="Genomic_DNA"/>
</dbReference>
<proteinExistence type="predicted"/>
<evidence type="ECO:0000313" key="3">
    <source>
        <dbReference type="Proteomes" id="UP000234845"/>
    </source>
</evidence>
<accession>A0A2N5XZF5</accession>
<dbReference type="OrthoDB" id="5737462at2"/>
<dbReference type="Proteomes" id="UP000234845">
    <property type="component" value="Unassembled WGS sequence"/>
</dbReference>